<sequence>MIVPFTHQHVVLRVADQYRPLEGIAIDLRSMGVQIRHTLRLVGLGFSGGELIRLVALTPPTLGQNLELEISHVLH</sequence>
<dbReference type="Proteomes" id="UP000009220">
    <property type="component" value="Chromosome"/>
</dbReference>
<accession>G0JSS4</accession>
<dbReference type="HOGENOM" id="CLU_2662699_0_0_6"/>
<name>G0JSS4_9PROT</name>
<dbReference type="AlphaFoldDB" id="G0JSS4"/>
<evidence type="ECO:0000313" key="1">
    <source>
        <dbReference type="EMBL" id="AEM46631.1"/>
    </source>
</evidence>
<evidence type="ECO:0000313" key="2">
    <source>
        <dbReference type="Proteomes" id="UP000009220"/>
    </source>
</evidence>
<dbReference type="KEGG" id="afi:Acife_0410"/>
<organism evidence="1 2">
    <name type="scientific">Acidithiobacillus ferrivorans SS3</name>
    <dbReference type="NCBI Taxonomy" id="743299"/>
    <lineage>
        <taxon>Bacteria</taxon>
        <taxon>Pseudomonadati</taxon>
        <taxon>Pseudomonadota</taxon>
        <taxon>Acidithiobacillia</taxon>
        <taxon>Acidithiobacillales</taxon>
        <taxon>Acidithiobacillaceae</taxon>
        <taxon>Acidithiobacillus</taxon>
    </lineage>
</organism>
<dbReference type="RefSeq" id="WP_014027902.1">
    <property type="nucleotide sequence ID" value="NC_015942.1"/>
</dbReference>
<proteinExistence type="predicted"/>
<reference evidence="1 2" key="1">
    <citation type="journal article" date="2011" name="J. Bacteriol.">
        <title>Draft genome of the psychrotolerant acidophile Acidithiobacillus ferrivorans SS3.</title>
        <authorList>
            <person name="Liljeqvist M."/>
            <person name="Valdes J."/>
            <person name="Holmes D.S."/>
            <person name="Dopson M."/>
        </authorList>
    </citation>
    <scope>NUCLEOTIDE SEQUENCE [LARGE SCALE GENOMIC DNA]</scope>
    <source>
        <strain evidence="1 2">SS3</strain>
    </source>
</reference>
<dbReference type="EMBL" id="CP002985">
    <property type="protein sequence ID" value="AEM46631.1"/>
    <property type="molecule type" value="Genomic_DNA"/>
</dbReference>
<gene>
    <name evidence="1" type="ORF">Acife_0410</name>
</gene>
<dbReference type="STRING" id="743299.Acife_0410"/>
<protein>
    <submittedName>
        <fullName evidence="1">Uncharacterized protein</fullName>
    </submittedName>
</protein>